<dbReference type="RefSeq" id="WP_013927002.1">
    <property type="nucleotide sequence ID" value="NC_015703.1"/>
</dbReference>
<dbReference type="SUPFAM" id="SSF54001">
    <property type="entry name" value="Cysteine proteinases"/>
    <property type="match status" value="1"/>
</dbReference>
<keyword evidence="2" id="KW-1185">Reference proteome</keyword>
<reference evidence="1 2" key="2">
    <citation type="journal article" date="2012" name="Stand. Genomic Sci.">
        <title>Complete genome sequence of the aquatic bacterium Runella slithyformis type strain (LSU 4(T)).</title>
        <authorList>
            <person name="Copeland A."/>
            <person name="Zhang X."/>
            <person name="Misra M."/>
            <person name="Lapidus A."/>
            <person name="Nolan M."/>
            <person name="Lucas S."/>
            <person name="Deshpande S."/>
            <person name="Cheng J.F."/>
            <person name="Tapia R."/>
            <person name="Goodwin L.A."/>
            <person name="Pitluck S."/>
            <person name="Liolios K."/>
            <person name="Pagani I."/>
            <person name="Ivanova N."/>
            <person name="Mikhailova N."/>
            <person name="Pati A."/>
            <person name="Chen A."/>
            <person name="Palaniappan K."/>
            <person name="Land M."/>
            <person name="Hauser L."/>
            <person name="Pan C."/>
            <person name="Jeffries C.D."/>
            <person name="Detter J.C."/>
            <person name="Brambilla E.M."/>
            <person name="Rohde M."/>
            <person name="Djao O.D."/>
            <person name="Goker M."/>
            <person name="Sikorski J."/>
            <person name="Tindall B.J."/>
            <person name="Woyke T."/>
            <person name="Bristow J."/>
            <person name="Eisen J.A."/>
            <person name="Markowitz V."/>
            <person name="Hugenholtz P."/>
            <person name="Kyrpides N.C."/>
            <person name="Klenk H.P."/>
            <person name="Mavromatis K."/>
        </authorList>
    </citation>
    <scope>NUCLEOTIDE SEQUENCE [LARGE SCALE GENOMIC DNA]</scope>
    <source>
        <strain evidence="2">ATCC 29530 / DSM 19594 / LMG 11500 / NCIMB 11436 / LSU 4</strain>
    </source>
</reference>
<gene>
    <name evidence="1" type="ordered locus">Runsl_1256</name>
</gene>
<evidence type="ECO:0000313" key="2">
    <source>
        <dbReference type="Proteomes" id="UP000000493"/>
    </source>
</evidence>
<dbReference type="Proteomes" id="UP000000493">
    <property type="component" value="Chromosome"/>
</dbReference>
<accession>A0A7U4E503</accession>
<sequence>MIIGFEKIAPNAPARIQLTKLYTGSDYIHAELFFESQYRAGLAARVSTKGVTLEPFPKIVEESEQWVFFRVPITDEREVWEYVQQYAGKEFSFRNIAAMVTGLSIVNPNARFCSELCYEVIRRFSLVPVADMPPHTVTPAILLEIVRNAGFERVSVTEL</sequence>
<dbReference type="KEGG" id="rsi:Runsl_1256"/>
<dbReference type="EMBL" id="CP002859">
    <property type="protein sequence ID" value="AEI47683.1"/>
    <property type="molecule type" value="Genomic_DNA"/>
</dbReference>
<protein>
    <submittedName>
        <fullName evidence="1">Uncharacterized protein</fullName>
    </submittedName>
</protein>
<organism evidence="1 2">
    <name type="scientific">Runella slithyformis (strain ATCC 29530 / DSM 19594 / LMG 11500 / NCIMB 11436 / LSU 4)</name>
    <dbReference type="NCBI Taxonomy" id="761193"/>
    <lineage>
        <taxon>Bacteria</taxon>
        <taxon>Pseudomonadati</taxon>
        <taxon>Bacteroidota</taxon>
        <taxon>Cytophagia</taxon>
        <taxon>Cytophagales</taxon>
        <taxon>Spirosomataceae</taxon>
        <taxon>Runella</taxon>
    </lineage>
</organism>
<dbReference type="InterPro" id="IPR038765">
    <property type="entry name" value="Papain-like_cys_pep_sf"/>
</dbReference>
<dbReference type="Gene3D" id="3.90.1720.10">
    <property type="entry name" value="endopeptidase domain like (from Nostoc punctiforme)"/>
    <property type="match status" value="1"/>
</dbReference>
<dbReference type="AlphaFoldDB" id="A0A7U4E503"/>
<name>A0A7U4E503_RUNSL</name>
<reference evidence="2" key="1">
    <citation type="submission" date="2011-06" db="EMBL/GenBank/DDBJ databases">
        <title>The complete genome of chromosome of Runella slithyformis DSM 19594.</title>
        <authorList>
            <consortium name="US DOE Joint Genome Institute (JGI-PGF)"/>
            <person name="Lucas S."/>
            <person name="Han J."/>
            <person name="Lapidus A."/>
            <person name="Bruce D."/>
            <person name="Goodwin L."/>
            <person name="Pitluck S."/>
            <person name="Peters L."/>
            <person name="Kyrpides N."/>
            <person name="Mavromatis K."/>
            <person name="Ivanova N."/>
            <person name="Ovchinnikova G."/>
            <person name="Zhang X."/>
            <person name="Misra M."/>
            <person name="Detter J.C."/>
            <person name="Tapia R."/>
            <person name="Han C."/>
            <person name="Land M."/>
            <person name="Hauser L."/>
            <person name="Markowitz V."/>
            <person name="Cheng J.-F."/>
            <person name="Hugenholtz P."/>
            <person name="Woyke T."/>
            <person name="Wu D."/>
            <person name="Tindall B."/>
            <person name="Faehrich R."/>
            <person name="Brambilla E."/>
            <person name="Klenk H.-P."/>
            <person name="Eisen J.A."/>
        </authorList>
    </citation>
    <scope>NUCLEOTIDE SEQUENCE [LARGE SCALE GENOMIC DNA]</scope>
    <source>
        <strain evidence="2">ATCC 29530 / DSM 19594 / LMG 11500 / NCIMB 11436 / LSU 4</strain>
    </source>
</reference>
<proteinExistence type="predicted"/>
<evidence type="ECO:0000313" key="1">
    <source>
        <dbReference type="EMBL" id="AEI47683.1"/>
    </source>
</evidence>